<proteinExistence type="predicted"/>
<dbReference type="EMBL" id="KK088411">
    <property type="protein sequence ID" value="EYE99938.1"/>
    <property type="molecule type" value="Genomic_DNA"/>
</dbReference>
<reference evidence="2" key="1">
    <citation type="journal article" date="2014" name="Nat. Commun.">
        <title>Genomic adaptations of the halophilic Dead Sea filamentous fungus Eurotium rubrum.</title>
        <authorList>
            <person name="Kis-Papo T."/>
            <person name="Weig A.R."/>
            <person name="Riley R."/>
            <person name="Persoh D."/>
            <person name="Salamov A."/>
            <person name="Sun H."/>
            <person name="Lipzen A."/>
            <person name="Wasser S.P."/>
            <person name="Rambold G."/>
            <person name="Grigoriev I.V."/>
            <person name="Nevo E."/>
        </authorList>
    </citation>
    <scope>NUCLEOTIDE SEQUENCE [LARGE SCALE GENOMIC DNA]</scope>
    <source>
        <strain evidence="2">CBS 135680</strain>
    </source>
</reference>
<dbReference type="GeneID" id="63693533"/>
<dbReference type="AlphaFoldDB" id="A0A017SSI9"/>
<gene>
    <name evidence="1" type="ORF">EURHEDRAFT_34168</name>
</gene>
<name>A0A017SSI9_ASPRC</name>
<evidence type="ECO:0000313" key="1">
    <source>
        <dbReference type="EMBL" id="EYE99938.1"/>
    </source>
</evidence>
<dbReference type="Proteomes" id="UP000019804">
    <property type="component" value="Unassembled WGS sequence"/>
</dbReference>
<protein>
    <submittedName>
        <fullName evidence="1">Uncharacterized protein</fullName>
    </submittedName>
</protein>
<evidence type="ECO:0000313" key="2">
    <source>
        <dbReference type="Proteomes" id="UP000019804"/>
    </source>
</evidence>
<accession>A0A017SSI9</accession>
<dbReference type="HOGENOM" id="CLU_1586126_0_0_1"/>
<dbReference type="RefSeq" id="XP_040643626.1">
    <property type="nucleotide sequence ID" value="XM_040778409.1"/>
</dbReference>
<sequence length="168" mass="18900">MFVRSTPYRGAAECLPWPDFVCVYGKCGTGLFFTLASENPLHLMQLDCLVVQPIQFKVYQCLEWCHDPVSHCLLLERVIQALPPVHSGDFHKLSLHSRLPCSFLGHYLSDVMPDNKLSSGAPNARLHLEMDLRLVLLWRLPNLSSFGCLVIMTIGERSANARSEDCDA</sequence>
<organism evidence="1 2">
    <name type="scientific">Aspergillus ruber (strain CBS 135680)</name>
    <dbReference type="NCBI Taxonomy" id="1388766"/>
    <lineage>
        <taxon>Eukaryota</taxon>
        <taxon>Fungi</taxon>
        <taxon>Dikarya</taxon>
        <taxon>Ascomycota</taxon>
        <taxon>Pezizomycotina</taxon>
        <taxon>Eurotiomycetes</taxon>
        <taxon>Eurotiomycetidae</taxon>
        <taxon>Eurotiales</taxon>
        <taxon>Aspergillaceae</taxon>
        <taxon>Aspergillus</taxon>
        <taxon>Aspergillus subgen. Aspergillus</taxon>
    </lineage>
</organism>
<keyword evidence="2" id="KW-1185">Reference proteome</keyword>